<comment type="similarity">
    <text evidence="2 12">Belongs to the amiloride-sensitive sodium channel (TC 1.A.6) family.</text>
</comment>
<comment type="subcellular location">
    <subcellularLocation>
        <location evidence="1">Membrane</location>
        <topology evidence="1">Multi-pass membrane protein</topology>
    </subcellularLocation>
</comment>
<keyword evidence="10 12" id="KW-0739">Sodium transport</keyword>
<feature type="non-terminal residue" evidence="14">
    <location>
        <position position="1"/>
    </location>
</feature>
<gene>
    <name evidence="14" type="primary">similar to pickpocket</name>
    <name evidence="14" type="ORF">CLUMA_CG015123</name>
</gene>
<evidence type="ECO:0000256" key="9">
    <source>
        <dbReference type="ARBA" id="ARBA00023136"/>
    </source>
</evidence>
<keyword evidence="8 12" id="KW-0406">Ion transport</keyword>
<keyword evidence="3 12" id="KW-0813">Transport</keyword>
<keyword evidence="6 13" id="KW-1133">Transmembrane helix</keyword>
<dbReference type="OrthoDB" id="6021021at2759"/>
<sequence length="143" mass="16568">RKEKYAALSSCQCLSECNALEYDVELVKTRKISLGKTNSTAIMKVFFKENQFVPLKRFQLYGTIDFLANCGGLLGLFVGVSVLSLIEILYYFILRLTCIWNNSREYKDEDVIKKNKKSSESSVKNLTVGNLYQHNWQRPMEKY</sequence>
<evidence type="ECO:0000313" key="15">
    <source>
        <dbReference type="Proteomes" id="UP000183832"/>
    </source>
</evidence>
<dbReference type="Gene3D" id="1.10.287.770">
    <property type="entry name" value="YojJ-like"/>
    <property type="match status" value="1"/>
</dbReference>
<dbReference type="GO" id="GO:0015280">
    <property type="term" value="F:ligand-gated sodium channel activity"/>
    <property type="evidence" value="ECO:0007669"/>
    <property type="project" value="TreeGrafter"/>
</dbReference>
<accession>A0A1J1IQN9</accession>
<keyword evidence="15" id="KW-1185">Reference proteome</keyword>
<dbReference type="EMBL" id="CVRI01000057">
    <property type="protein sequence ID" value="CRL02058.1"/>
    <property type="molecule type" value="Genomic_DNA"/>
</dbReference>
<keyword evidence="7" id="KW-0915">Sodium</keyword>
<dbReference type="GO" id="GO:0005886">
    <property type="term" value="C:plasma membrane"/>
    <property type="evidence" value="ECO:0007669"/>
    <property type="project" value="TreeGrafter"/>
</dbReference>
<evidence type="ECO:0000256" key="13">
    <source>
        <dbReference type="SAM" id="Phobius"/>
    </source>
</evidence>
<dbReference type="PANTHER" id="PTHR11690">
    <property type="entry name" value="AMILORIDE-SENSITIVE SODIUM CHANNEL-RELATED"/>
    <property type="match status" value="1"/>
</dbReference>
<dbReference type="STRING" id="568069.A0A1J1IQN9"/>
<dbReference type="PANTHER" id="PTHR11690:SF288">
    <property type="entry name" value="AMILORIDE-SENSITIVE NA+ CHANNEL-RELATED"/>
    <property type="match status" value="1"/>
</dbReference>
<evidence type="ECO:0000256" key="8">
    <source>
        <dbReference type="ARBA" id="ARBA00023065"/>
    </source>
</evidence>
<evidence type="ECO:0000256" key="12">
    <source>
        <dbReference type="RuleBase" id="RU000679"/>
    </source>
</evidence>
<name>A0A1J1IQN9_9DIPT</name>
<proteinExistence type="inferred from homology"/>
<keyword evidence="9 13" id="KW-0472">Membrane</keyword>
<reference evidence="14 15" key="1">
    <citation type="submission" date="2015-04" db="EMBL/GenBank/DDBJ databases">
        <authorList>
            <person name="Syromyatnikov M.Y."/>
            <person name="Popov V.N."/>
        </authorList>
    </citation>
    <scope>NUCLEOTIDE SEQUENCE [LARGE SCALE GENOMIC DNA]</scope>
</reference>
<feature type="transmembrane region" description="Helical" evidence="13">
    <location>
        <begin position="66"/>
        <end position="94"/>
    </location>
</feature>
<evidence type="ECO:0000256" key="11">
    <source>
        <dbReference type="ARBA" id="ARBA00023303"/>
    </source>
</evidence>
<evidence type="ECO:0000256" key="10">
    <source>
        <dbReference type="ARBA" id="ARBA00023201"/>
    </source>
</evidence>
<evidence type="ECO:0000256" key="7">
    <source>
        <dbReference type="ARBA" id="ARBA00023053"/>
    </source>
</evidence>
<evidence type="ECO:0000256" key="5">
    <source>
        <dbReference type="ARBA" id="ARBA00022692"/>
    </source>
</evidence>
<protein>
    <submittedName>
        <fullName evidence="14">CLUMA_CG015123, isoform A</fullName>
    </submittedName>
</protein>
<evidence type="ECO:0000256" key="6">
    <source>
        <dbReference type="ARBA" id="ARBA00022989"/>
    </source>
</evidence>
<evidence type="ECO:0000256" key="3">
    <source>
        <dbReference type="ARBA" id="ARBA00022448"/>
    </source>
</evidence>
<evidence type="ECO:0000256" key="1">
    <source>
        <dbReference type="ARBA" id="ARBA00004141"/>
    </source>
</evidence>
<dbReference type="InterPro" id="IPR001873">
    <property type="entry name" value="ENaC"/>
</dbReference>
<evidence type="ECO:0000256" key="2">
    <source>
        <dbReference type="ARBA" id="ARBA00007193"/>
    </source>
</evidence>
<organism evidence="14 15">
    <name type="scientific">Clunio marinus</name>
    <dbReference type="NCBI Taxonomy" id="568069"/>
    <lineage>
        <taxon>Eukaryota</taxon>
        <taxon>Metazoa</taxon>
        <taxon>Ecdysozoa</taxon>
        <taxon>Arthropoda</taxon>
        <taxon>Hexapoda</taxon>
        <taxon>Insecta</taxon>
        <taxon>Pterygota</taxon>
        <taxon>Neoptera</taxon>
        <taxon>Endopterygota</taxon>
        <taxon>Diptera</taxon>
        <taxon>Nematocera</taxon>
        <taxon>Chironomoidea</taxon>
        <taxon>Chironomidae</taxon>
        <taxon>Clunio</taxon>
    </lineage>
</organism>
<keyword evidence="11 12" id="KW-0407">Ion channel</keyword>
<dbReference type="AlphaFoldDB" id="A0A1J1IQN9"/>
<keyword evidence="4 12" id="KW-0894">Sodium channel</keyword>
<evidence type="ECO:0000256" key="4">
    <source>
        <dbReference type="ARBA" id="ARBA00022461"/>
    </source>
</evidence>
<dbReference type="Proteomes" id="UP000183832">
    <property type="component" value="Unassembled WGS sequence"/>
</dbReference>
<dbReference type="Pfam" id="PF00858">
    <property type="entry name" value="ASC"/>
    <property type="match status" value="1"/>
</dbReference>
<evidence type="ECO:0000313" key="14">
    <source>
        <dbReference type="EMBL" id="CRL02058.1"/>
    </source>
</evidence>
<keyword evidence="5 12" id="KW-0812">Transmembrane</keyword>